<dbReference type="EMBL" id="JAZDUA010000143">
    <property type="protein sequence ID" value="KAK7866600.1"/>
    <property type="molecule type" value="Genomic_DNA"/>
</dbReference>
<dbReference type="PROSITE" id="PS00678">
    <property type="entry name" value="WD_REPEATS_1"/>
    <property type="match status" value="1"/>
</dbReference>
<evidence type="ECO:0000313" key="5">
    <source>
        <dbReference type="Proteomes" id="UP001378592"/>
    </source>
</evidence>
<accession>A0AAN9VR38</accession>
<dbReference type="InterPro" id="IPR045182">
    <property type="entry name" value="JINGUBANG-like"/>
</dbReference>
<dbReference type="Pfam" id="PF00400">
    <property type="entry name" value="WD40"/>
    <property type="match status" value="3"/>
</dbReference>
<organism evidence="4 5">
    <name type="scientific">Gryllus longicercus</name>
    <dbReference type="NCBI Taxonomy" id="2509291"/>
    <lineage>
        <taxon>Eukaryota</taxon>
        <taxon>Metazoa</taxon>
        <taxon>Ecdysozoa</taxon>
        <taxon>Arthropoda</taxon>
        <taxon>Hexapoda</taxon>
        <taxon>Insecta</taxon>
        <taxon>Pterygota</taxon>
        <taxon>Neoptera</taxon>
        <taxon>Polyneoptera</taxon>
        <taxon>Orthoptera</taxon>
        <taxon>Ensifera</taxon>
        <taxon>Gryllidea</taxon>
        <taxon>Grylloidea</taxon>
        <taxon>Gryllidae</taxon>
        <taxon>Gryllinae</taxon>
        <taxon>Gryllus</taxon>
    </lineage>
</organism>
<dbReference type="InterPro" id="IPR019775">
    <property type="entry name" value="WD40_repeat_CS"/>
</dbReference>
<dbReference type="InterPro" id="IPR001680">
    <property type="entry name" value="WD40_rpt"/>
</dbReference>
<dbReference type="AlphaFoldDB" id="A0AAN9VR38"/>
<dbReference type="PANTHER" id="PTHR22844">
    <property type="entry name" value="F-BOX AND WD40 DOMAIN PROTEIN"/>
    <property type="match status" value="1"/>
</dbReference>
<evidence type="ECO:0000256" key="2">
    <source>
        <dbReference type="ARBA" id="ARBA00022737"/>
    </source>
</evidence>
<proteinExistence type="predicted"/>
<feature type="repeat" description="WD" evidence="3">
    <location>
        <begin position="210"/>
        <end position="250"/>
    </location>
</feature>
<keyword evidence="2" id="KW-0677">Repeat</keyword>
<evidence type="ECO:0000256" key="1">
    <source>
        <dbReference type="ARBA" id="ARBA00022574"/>
    </source>
</evidence>
<dbReference type="SMART" id="SM00320">
    <property type="entry name" value="WD40"/>
    <property type="match status" value="5"/>
</dbReference>
<keyword evidence="1 3" id="KW-0853">WD repeat</keyword>
<evidence type="ECO:0000256" key="3">
    <source>
        <dbReference type="PROSITE-ProRule" id="PRU00221"/>
    </source>
</evidence>
<evidence type="ECO:0000313" key="4">
    <source>
        <dbReference type="EMBL" id="KAK7866600.1"/>
    </source>
</evidence>
<sequence>MPLQVTARVSESERHLEDVYSVLFRNGKLFSSAADGKVKVWSSDLKLIKEFQAHQSVVYDMAIIGNTLYTCSNDGKVLAWDVETFEKKATLLESENEIYKFYVDNEKLYAGDDQGVVRLWENDEFLLVFNLVEEVRGLVVTDKLLFTVRDRDVCVTEIGEKGHYATRKTIEGSSPICLVGNKVCFVSRSATNIIVIDATKETGFKELNDLKAHDMVINVLREAGDSTLYSGSYDKFVKQWDLNSFKCLSSCDTGECINALAIGNEGQVYAAGPNGFLCRIDNK</sequence>
<dbReference type="SUPFAM" id="SSF50978">
    <property type="entry name" value="WD40 repeat-like"/>
    <property type="match status" value="1"/>
</dbReference>
<dbReference type="PANTHER" id="PTHR22844:SF387">
    <property type="entry name" value="F3I6.5 PROTEIN"/>
    <property type="match status" value="1"/>
</dbReference>
<reference evidence="4 5" key="1">
    <citation type="submission" date="2024-03" db="EMBL/GenBank/DDBJ databases">
        <title>The genome assembly and annotation of the cricket Gryllus longicercus Weissman &amp; Gray.</title>
        <authorList>
            <person name="Szrajer S."/>
            <person name="Gray D."/>
            <person name="Ylla G."/>
        </authorList>
    </citation>
    <scope>NUCLEOTIDE SEQUENCE [LARGE SCALE GENOMIC DNA]</scope>
    <source>
        <strain evidence="4">DAG 2021-001</strain>
        <tissue evidence="4">Whole body minus gut</tissue>
    </source>
</reference>
<dbReference type="InterPro" id="IPR015943">
    <property type="entry name" value="WD40/YVTN_repeat-like_dom_sf"/>
</dbReference>
<dbReference type="PROSITE" id="PS50082">
    <property type="entry name" value="WD_REPEATS_2"/>
    <property type="match status" value="2"/>
</dbReference>
<feature type="repeat" description="WD" evidence="3">
    <location>
        <begin position="51"/>
        <end position="90"/>
    </location>
</feature>
<gene>
    <name evidence="4" type="ORF">R5R35_010433</name>
</gene>
<name>A0AAN9VR38_9ORTH</name>
<protein>
    <submittedName>
        <fullName evidence="4">Uncharacterized protein</fullName>
    </submittedName>
</protein>
<dbReference type="Proteomes" id="UP001378592">
    <property type="component" value="Unassembled WGS sequence"/>
</dbReference>
<keyword evidence="5" id="KW-1185">Reference proteome</keyword>
<dbReference type="InterPro" id="IPR036322">
    <property type="entry name" value="WD40_repeat_dom_sf"/>
</dbReference>
<dbReference type="Gene3D" id="2.130.10.10">
    <property type="entry name" value="YVTN repeat-like/Quinoprotein amine dehydrogenase"/>
    <property type="match status" value="2"/>
</dbReference>
<comment type="caution">
    <text evidence="4">The sequence shown here is derived from an EMBL/GenBank/DDBJ whole genome shotgun (WGS) entry which is preliminary data.</text>
</comment>